<keyword evidence="5" id="KW-1003">Cell membrane</keyword>
<gene>
    <name evidence="11" type="ORF">FYJ61_07825</name>
</gene>
<dbReference type="GO" id="GO:0046677">
    <property type="term" value="P:response to antibiotic"/>
    <property type="evidence" value="ECO:0007669"/>
    <property type="project" value="UniProtKB-KW"/>
</dbReference>
<dbReference type="RefSeq" id="WP_154487193.1">
    <property type="nucleotide sequence ID" value="NZ_VUMW01000026.1"/>
</dbReference>
<evidence type="ECO:0000256" key="9">
    <source>
        <dbReference type="ARBA" id="ARBA00023251"/>
    </source>
</evidence>
<evidence type="ECO:0000256" key="4">
    <source>
        <dbReference type="ARBA" id="ARBA00022448"/>
    </source>
</evidence>
<dbReference type="InterPro" id="IPR048279">
    <property type="entry name" value="MdtK-like"/>
</dbReference>
<dbReference type="NCBIfam" id="TIGR00797">
    <property type="entry name" value="matE"/>
    <property type="match status" value="1"/>
</dbReference>
<dbReference type="InterPro" id="IPR051327">
    <property type="entry name" value="MATE_MepA_subfamily"/>
</dbReference>
<dbReference type="InterPro" id="IPR002528">
    <property type="entry name" value="MATE_fam"/>
</dbReference>
<dbReference type="AlphaFoldDB" id="A0A844FQ58"/>
<dbReference type="GO" id="GO:0042910">
    <property type="term" value="F:xenobiotic transmembrane transporter activity"/>
    <property type="evidence" value="ECO:0007669"/>
    <property type="project" value="InterPro"/>
</dbReference>
<feature type="transmembrane region" description="Helical" evidence="10">
    <location>
        <begin position="321"/>
        <end position="342"/>
    </location>
</feature>
<dbReference type="CDD" id="cd13143">
    <property type="entry name" value="MATE_MepA_like"/>
    <property type="match status" value="1"/>
</dbReference>
<feature type="transmembrane region" description="Helical" evidence="10">
    <location>
        <begin position="166"/>
        <end position="185"/>
    </location>
</feature>
<feature type="transmembrane region" description="Helical" evidence="10">
    <location>
        <begin position="191"/>
        <end position="212"/>
    </location>
</feature>
<dbReference type="Pfam" id="PF01554">
    <property type="entry name" value="MatE"/>
    <property type="match status" value="2"/>
</dbReference>
<evidence type="ECO:0000256" key="3">
    <source>
        <dbReference type="ARBA" id="ARBA00022106"/>
    </source>
</evidence>
<comment type="similarity">
    <text evidence="2">Belongs to the multi antimicrobial extrusion (MATE) (TC 2.A.66.1) family. MepA subfamily.</text>
</comment>
<feature type="transmembrane region" description="Helical" evidence="10">
    <location>
        <begin position="134"/>
        <end position="154"/>
    </location>
</feature>
<dbReference type="GO" id="GO:0005886">
    <property type="term" value="C:plasma membrane"/>
    <property type="evidence" value="ECO:0007669"/>
    <property type="project" value="UniProtKB-SubCell"/>
</dbReference>
<feature type="transmembrane region" description="Helical" evidence="10">
    <location>
        <begin position="382"/>
        <end position="401"/>
    </location>
</feature>
<name>A0A844FQ58_9LACO</name>
<proteinExistence type="inferred from homology"/>
<keyword evidence="6 10" id="KW-0812">Transmembrane</keyword>
<feature type="transmembrane region" description="Helical" evidence="10">
    <location>
        <begin position="354"/>
        <end position="376"/>
    </location>
</feature>
<organism evidence="11 12">
    <name type="scientific">Lactobacillus equicursoris</name>
    <dbReference type="NCBI Taxonomy" id="420645"/>
    <lineage>
        <taxon>Bacteria</taxon>
        <taxon>Bacillati</taxon>
        <taxon>Bacillota</taxon>
        <taxon>Bacilli</taxon>
        <taxon>Lactobacillales</taxon>
        <taxon>Lactobacillaceae</taxon>
        <taxon>Lactobacillus</taxon>
    </lineage>
</organism>
<accession>A0A844FQ58</accession>
<evidence type="ECO:0000256" key="2">
    <source>
        <dbReference type="ARBA" id="ARBA00008417"/>
    </source>
</evidence>
<dbReference type="Proteomes" id="UP000452141">
    <property type="component" value="Unassembled WGS sequence"/>
</dbReference>
<feature type="transmembrane region" description="Helical" evidence="10">
    <location>
        <begin position="12"/>
        <end position="34"/>
    </location>
</feature>
<reference evidence="11 12" key="1">
    <citation type="submission" date="2019-08" db="EMBL/GenBank/DDBJ databases">
        <title>In-depth cultivation of the pig gut microbiome towards novel bacterial diversity and tailored functional studies.</title>
        <authorList>
            <person name="Wylensek D."/>
            <person name="Hitch T.C.A."/>
            <person name="Clavel T."/>
        </authorList>
    </citation>
    <scope>NUCLEOTIDE SEQUENCE [LARGE SCALE GENOMIC DNA]</scope>
    <source>
        <strain evidence="11 12">WCA-470BD-2E</strain>
    </source>
</reference>
<dbReference type="InterPro" id="IPR045070">
    <property type="entry name" value="MATE_MepA-like"/>
</dbReference>
<feature type="transmembrane region" description="Helical" evidence="10">
    <location>
        <begin position="54"/>
        <end position="76"/>
    </location>
</feature>
<dbReference type="PANTHER" id="PTHR43823:SF3">
    <property type="entry name" value="MULTIDRUG EXPORT PROTEIN MEPA"/>
    <property type="match status" value="1"/>
</dbReference>
<dbReference type="GO" id="GO:0015297">
    <property type="term" value="F:antiporter activity"/>
    <property type="evidence" value="ECO:0007669"/>
    <property type="project" value="InterPro"/>
</dbReference>
<protein>
    <recommendedName>
        <fullName evidence="3">Multidrug export protein MepA</fullName>
    </recommendedName>
</protein>
<evidence type="ECO:0000256" key="5">
    <source>
        <dbReference type="ARBA" id="ARBA00022475"/>
    </source>
</evidence>
<evidence type="ECO:0000256" key="7">
    <source>
        <dbReference type="ARBA" id="ARBA00022989"/>
    </source>
</evidence>
<evidence type="ECO:0000256" key="1">
    <source>
        <dbReference type="ARBA" id="ARBA00004651"/>
    </source>
</evidence>
<evidence type="ECO:0000256" key="8">
    <source>
        <dbReference type="ARBA" id="ARBA00023136"/>
    </source>
</evidence>
<sequence length="446" mass="48147">MDELFAKAPVKKVYFQLSLPLVLAMITSMIYNLADTFFVAQTGDTKLVAGVTVGAPLFAFLIAISDIFGLGGSSLVSRLYGKKDFALSKRVSSFCQYAGIISGLLTTALMLVFEKPILGFLGAKPATYQAASDFYQAIALGAVFIVYSVIPQNLIRTEGLAKESMVTTLVGTITAIILDPIFLFVFKMGAWGVGIANVIGYAVTSFMLVYYVNKKARYITLDPKLIKIAGASIKEIMEIGIPGSITNFAQSFGMALLTSSLAGYGASRVAALGITQKIYNIVVLVMVGFAFGSQPLIGYNYGAKNWERLKAILRFDMLVEVVYAVISAAILLIFAHPIAALFMNKPAIITSTSYMLLATLITTPLVGLIMVYTTVFQSTGNGFAALIMALSRQGVIYFFALELLKNAAGYHGILWAQAVSDVLTCLIGYALYRKNLNFKKLEKPSA</sequence>
<feature type="transmembrane region" description="Helical" evidence="10">
    <location>
        <begin position="97"/>
        <end position="114"/>
    </location>
</feature>
<dbReference type="PANTHER" id="PTHR43823">
    <property type="entry name" value="SPORULATION PROTEIN YKVU"/>
    <property type="match status" value="1"/>
</dbReference>
<feature type="transmembrane region" description="Helical" evidence="10">
    <location>
        <begin position="278"/>
        <end position="301"/>
    </location>
</feature>
<evidence type="ECO:0000256" key="6">
    <source>
        <dbReference type="ARBA" id="ARBA00022692"/>
    </source>
</evidence>
<keyword evidence="9" id="KW-0046">Antibiotic resistance</keyword>
<evidence type="ECO:0000313" key="12">
    <source>
        <dbReference type="Proteomes" id="UP000452141"/>
    </source>
</evidence>
<comment type="subcellular location">
    <subcellularLocation>
        <location evidence="1">Cell membrane</location>
        <topology evidence="1">Multi-pass membrane protein</topology>
    </subcellularLocation>
</comment>
<keyword evidence="4" id="KW-0813">Transport</keyword>
<dbReference type="PIRSF" id="PIRSF006603">
    <property type="entry name" value="DinF"/>
    <property type="match status" value="1"/>
</dbReference>
<comment type="caution">
    <text evidence="11">The sequence shown here is derived from an EMBL/GenBank/DDBJ whole genome shotgun (WGS) entry which is preliminary data.</text>
</comment>
<evidence type="ECO:0000313" key="11">
    <source>
        <dbReference type="EMBL" id="MST80355.1"/>
    </source>
</evidence>
<keyword evidence="7 10" id="KW-1133">Transmembrane helix</keyword>
<dbReference type="EMBL" id="VUMW01000026">
    <property type="protein sequence ID" value="MST80355.1"/>
    <property type="molecule type" value="Genomic_DNA"/>
</dbReference>
<keyword evidence="8 10" id="KW-0472">Membrane</keyword>
<evidence type="ECO:0000256" key="10">
    <source>
        <dbReference type="SAM" id="Phobius"/>
    </source>
</evidence>
<feature type="transmembrane region" description="Helical" evidence="10">
    <location>
        <begin position="413"/>
        <end position="432"/>
    </location>
</feature>